<evidence type="ECO:0000256" key="5">
    <source>
        <dbReference type="ARBA" id="ARBA00023136"/>
    </source>
</evidence>
<comment type="domain">
    <text evidence="7">The DHHC domain is required for palmitoyltransferase activity.</text>
</comment>
<dbReference type="GO" id="GO:0006612">
    <property type="term" value="P:protein targeting to membrane"/>
    <property type="evidence" value="ECO:0007669"/>
    <property type="project" value="TreeGrafter"/>
</dbReference>
<keyword evidence="10" id="KW-1185">Reference proteome</keyword>
<evidence type="ECO:0000256" key="2">
    <source>
        <dbReference type="ARBA" id="ARBA00022679"/>
    </source>
</evidence>
<proteinExistence type="inferred from homology"/>
<dbReference type="GO" id="GO:0019706">
    <property type="term" value="F:protein-cysteine S-palmitoyltransferase activity"/>
    <property type="evidence" value="ECO:0007669"/>
    <property type="project" value="UniProtKB-EC"/>
</dbReference>
<keyword evidence="4 7" id="KW-1133">Transmembrane helix</keyword>
<keyword evidence="2 7" id="KW-0808">Transferase</keyword>
<dbReference type="GO" id="GO:0005783">
    <property type="term" value="C:endoplasmic reticulum"/>
    <property type="evidence" value="ECO:0007669"/>
    <property type="project" value="TreeGrafter"/>
</dbReference>
<dbReference type="InterPro" id="IPR039859">
    <property type="entry name" value="PFA4/ZDH16/20/ERF2-like"/>
</dbReference>
<protein>
    <recommendedName>
        <fullName evidence="7">Palmitoyltransferase</fullName>
        <ecNumber evidence="7">2.3.1.225</ecNumber>
    </recommendedName>
</protein>
<name>A0AAD1XME5_EUPCR</name>
<evidence type="ECO:0000313" key="10">
    <source>
        <dbReference type="Proteomes" id="UP001295684"/>
    </source>
</evidence>
<dbReference type="Proteomes" id="UP001295684">
    <property type="component" value="Unassembled WGS sequence"/>
</dbReference>
<feature type="transmembrane region" description="Helical" evidence="7">
    <location>
        <begin position="122"/>
        <end position="140"/>
    </location>
</feature>
<accession>A0AAD1XME5</accession>
<evidence type="ECO:0000259" key="8">
    <source>
        <dbReference type="Pfam" id="PF01529"/>
    </source>
</evidence>
<comment type="caution">
    <text evidence="9">The sequence shown here is derived from an EMBL/GenBank/DDBJ whole genome shotgun (WGS) entry which is preliminary data.</text>
</comment>
<dbReference type="InterPro" id="IPR001594">
    <property type="entry name" value="Palmitoyltrfase_DHHC"/>
</dbReference>
<organism evidence="9 10">
    <name type="scientific">Euplotes crassus</name>
    <dbReference type="NCBI Taxonomy" id="5936"/>
    <lineage>
        <taxon>Eukaryota</taxon>
        <taxon>Sar</taxon>
        <taxon>Alveolata</taxon>
        <taxon>Ciliophora</taxon>
        <taxon>Intramacronucleata</taxon>
        <taxon>Spirotrichea</taxon>
        <taxon>Hypotrichia</taxon>
        <taxon>Euplotida</taxon>
        <taxon>Euplotidae</taxon>
        <taxon>Moneuplotes</taxon>
    </lineage>
</organism>
<dbReference type="GO" id="GO:0016020">
    <property type="term" value="C:membrane"/>
    <property type="evidence" value="ECO:0007669"/>
    <property type="project" value="UniProtKB-SubCell"/>
</dbReference>
<dbReference type="AlphaFoldDB" id="A0AAD1XME5"/>
<dbReference type="EC" id="2.3.1.225" evidence="7"/>
<comment type="catalytic activity">
    <reaction evidence="7">
        <text>L-cysteinyl-[protein] + hexadecanoyl-CoA = S-hexadecanoyl-L-cysteinyl-[protein] + CoA</text>
        <dbReference type="Rhea" id="RHEA:36683"/>
        <dbReference type="Rhea" id="RHEA-COMP:10131"/>
        <dbReference type="Rhea" id="RHEA-COMP:11032"/>
        <dbReference type="ChEBI" id="CHEBI:29950"/>
        <dbReference type="ChEBI" id="CHEBI:57287"/>
        <dbReference type="ChEBI" id="CHEBI:57379"/>
        <dbReference type="ChEBI" id="CHEBI:74151"/>
        <dbReference type="EC" id="2.3.1.225"/>
    </reaction>
</comment>
<feature type="domain" description="Palmitoyltransferase DHHC" evidence="8">
    <location>
        <begin position="77"/>
        <end position="198"/>
    </location>
</feature>
<comment type="subcellular location">
    <subcellularLocation>
        <location evidence="1">Membrane</location>
        <topology evidence="1">Multi-pass membrane protein</topology>
    </subcellularLocation>
</comment>
<dbReference type="Pfam" id="PF01529">
    <property type="entry name" value="DHHC"/>
    <property type="match status" value="1"/>
</dbReference>
<evidence type="ECO:0000256" key="7">
    <source>
        <dbReference type="RuleBase" id="RU079119"/>
    </source>
</evidence>
<dbReference type="PANTHER" id="PTHR22883">
    <property type="entry name" value="ZINC FINGER DHHC DOMAIN CONTAINING PROTEIN"/>
    <property type="match status" value="1"/>
</dbReference>
<keyword evidence="6 7" id="KW-0012">Acyltransferase</keyword>
<dbReference type="GO" id="GO:0005794">
    <property type="term" value="C:Golgi apparatus"/>
    <property type="evidence" value="ECO:0007669"/>
    <property type="project" value="TreeGrafter"/>
</dbReference>
<evidence type="ECO:0000256" key="6">
    <source>
        <dbReference type="ARBA" id="ARBA00023315"/>
    </source>
</evidence>
<dbReference type="EMBL" id="CAMPGE010017024">
    <property type="protein sequence ID" value="CAI2375536.1"/>
    <property type="molecule type" value="Genomic_DNA"/>
</dbReference>
<gene>
    <name evidence="9" type="ORF">ECRASSUSDP1_LOCUS16898</name>
</gene>
<evidence type="ECO:0000256" key="4">
    <source>
        <dbReference type="ARBA" id="ARBA00022989"/>
    </source>
</evidence>
<dbReference type="PROSITE" id="PS50216">
    <property type="entry name" value="DHHC"/>
    <property type="match status" value="1"/>
</dbReference>
<evidence type="ECO:0000256" key="1">
    <source>
        <dbReference type="ARBA" id="ARBA00004141"/>
    </source>
</evidence>
<evidence type="ECO:0000313" key="9">
    <source>
        <dbReference type="EMBL" id="CAI2375536.1"/>
    </source>
</evidence>
<feature type="transmembrane region" description="Helical" evidence="7">
    <location>
        <begin position="42"/>
        <end position="60"/>
    </location>
</feature>
<sequence>MDIDGRNTNNMPIRVVTLILVVVHMVLFITVTSNGVPEEERMIYQVLYWISAILFVISFIRASIAPLRKIPEVNSASQEEFCQECGTWKPRRARHCDICETCVLKMDHHCPFLGTCVGYHNLKFFILFCFYGLIVNYIYIDTAIRYFFSNEPKLYFPVRMFYWLFTAMFAICQLNFIAFNFNSILILYNNTTAADTYEEIELNYPCLKRGLEHSQYIEDSRNIYDRLWLNNMCDILGESMWQWPLPIFHEMIGKGMYYPSIPDFDMKDLDPSDNKPTQTNETMEMKEDIASCNLYASKLKTKFRGKIMEFNGEHFEIPSAKDEE</sequence>
<keyword evidence="3 7" id="KW-0812">Transmembrane</keyword>
<feature type="transmembrane region" description="Helical" evidence="7">
    <location>
        <begin position="12"/>
        <end position="30"/>
    </location>
</feature>
<keyword evidence="5 7" id="KW-0472">Membrane</keyword>
<reference evidence="9" key="1">
    <citation type="submission" date="2023-07" db="EMBL/GenBank/DDBJ databases">
        <authorList>
            <consortium name="AG Swart"/>
            <person name="Singh M."/>
            <person name="Singh A."/>
            <person name="Seah K."/>
            <person name="Emmerich C."/>
        </authorList>
    </citation>
    <scope>NUCLEOTIDE SEQUENCE</scope>
    <source>
        <strain evidence="9">DP1</strain>
    </source>
</reference>
<comment type="similarity">
    <text evidence="7">Belongs to the DHHC palmitoyltransferase family.</text>
</comment>
<evidence type="ECO:0000256" key="3">
    <source>
        <dbReference type="ARBA" id="ARBA00022692"/>
    </source>
</evidence>
<feature type="transmembrane region" description="Helical" evidence="7">
    <location>
        <begin position="160"/>
        <end position="181"/>
    </location>
</feature>